<dbReference type="GO" id="GO:0006357">
    <property type="term" value="P:regulation of transcription by RNA polymerase II"/>
    <property type="evidence" value="ECO:0007669"/>
    <property type="project" value="TreeGrafter"/>
</dbReference>
<name>A0A0N4V152_ENTVE</name>
<sequence>SDDPAFLLVGTEVSAKFKGAFCEAKIKRFSKSVKCKVVLKEAPFSTIFVDHSQVQGILEVGQAVDVLNGKETSKGVIQHVKDNSTYTVVFNDGDERQLRRTQLSFSSPVVPEVVKAGRTKNKG</sequence>
<dbReference type="EMBL" id="UXUI01007580">
    <property type="protein sequence ID" value="VDD88235.1"/>
    <property type="molecule type" value="Genomic_DNA"/>
</dbReference>
<proteinExistence type="predicted"/>
<reference evidence="3" key="1">
    <citation type="submission" date="2017-02" db="UniProtKB">
        <authorList>
            <consortium name="WormBaseParasite"/>
        </authorList>
    </citation>
    <scope>IDENTIFICATION</scope>
</reference>
<dbReference type="GO" id="GO:0000976">
    <property type="term" value="F:transcription cis-regulatory region binding"/>
    <property type="evidence" value="ECO:0007669"/>
    <property type="project" value="TreeGrafter"/>
</dbReference>
<dbReference type="PANTHER" id="PTHR13964:SF27">
    <property type="entry name" value="HAT-TRICK, ISOFORM D"/>
    <property type="match status" value="1"/>
</dbReference>
<protein>
    <submittedName>
        <fullName evidence="3">Tudor domain-containing protein</fullName>
    </submittedName>
</protein>
<evidence type="ECO:0000313" key="3">
    <source>
        <dbReference type="WBParaSite" id="EVEC_0000367001-mRNA-1"/>
    </source>
</evidence>
<organism evidence="3">
    <name type="scientific">Enterobius vermicularis</name>
    <name type="common">Human pinworm</name>
    <dbReference type="NCBI Taxonomy" id="51028"/>
    <lineage>
        <taxon>Eukaryota</taxon>
        <taxon>Metazoa</taxon>
        <taxon>Ecdysozoa</taxon>
        <taxon>Nematoda</taxon>
        <taxon>Chromadorea</taxon>
        <taxon>Rhabditida</taxon>
        <taxon>Spirurina</taxon>
        <taxon>Oxyuridomorpha</taxon>
        <taxon>Oxyuroidea</taxon>
        <taxon>Oxyuridae</taxon>
        <taxon>Enterobius</taxon>
    </lineage>
</organism>
<dbReference type="Gene3D" id="2.30.30.140">
    <property type="match status" value="1"/>
</dbReference>
<dbReference type="PANTHER" id="PTHR13964">
    <property type="entry name" value="RBP-RELATED"/>
    <property type="match status" value="1"/>
</dbReference>
<dbReference type="GO" id="GO:0005634">
    <property type="term" value="C:nucleus"/>
    <property type="evidence" value="ECO:0007669"/>
    <property type="project" value="TreeGrafter"/>
</dbReference>
<dbReference type="OrthoDB" id="10068428at2759"/>
<dbReference type="Proteomes" id="UP000274131">
    <property type="component" value="Unassembled WGS sequence"/>
</dbReference>
<dbReference type="InterPro" id="IPR051232">
    <property type="entry name" value="ARID/SWI1_ChromRemod"/>
</dbReference>
<dbReference type="AlphaFoldDB" id="A0A0N4V152"/>
<keyword evidence="2" id="KW-1185">Reference proteome</keyword>
<dbReference type="STRING" id="51028.A0A0N4V152"/>
<gene>
    <name evidence="1" type="ORF">EVEC_LOCUS3378</name>
</gene>
<evidence type="ECO:0000313" key="2">
    <source>
        <dbReference type="Proteomes" id="UP000274131"/>
    </source>
</evidence>
<dbReference type="WBParaSite" id="EVEC_0000367001-mRNA-1">
    <property type="protein sequence ID" value="EVEC_0000367001-mRNA-1"/>
    <property type="gene ID" value="EVEC_0000367001"/>
</dbReference>
<evidence type="ECO:0000313" key="1">
    <source>
        <dbReference type="EMBL" id="VDD88235.1"/>
    </source>
</evidence>
<reference evidence="1 2" key="2">
    <citation type="submission" date="2018-10" db="EMBL/GenBank/DDBJ databases">
        <authorList>
            <consortium name="Pathogen Informatics"/>
        </authorList>
    </citation>
    <scope>NUCLEOTIDE SEQUENCE [LARGE SCALE GENOMIC DNA]</scope>
</reference>
<accession>A0A0N4V152</accession>